<dbReference type="EMBL" id="AP023421">
    <property type="protein sequence ID" value="BCK85998.1"/>
    <property type="molecule type" value="Genomic_DNA"/>
</dbReference>
<dbReference type="InterPro" id="IPR023875">
    <property type="entry name" value="DNA_repair_put"/>
</dbReference>
<dbReference type="InterPro" id="IPR025404">
    <property type="entry name" value="DUF4130"/>
</dbReference>
<sequence>MTEMIYDYDGSFDGLLSCIFDSYAYRESPTAIFCTEDAVPTLFPSRTVQTNHDHAKRVLRKVAACSPDALDLLRKGFLTCLPDKELCLYRLVAKLLQDGPGFLRNFSDETMYPILSAVRHLNGEAHLLKGFVRFSELGGVLGSEIEPKNRVLPLLRKHFCTRYQNEAFFIYDRTHREALFYAAGKSTIRPLEVFHMAPPDETEARYRILWKRFYDTIAIPERENPKCRMTNMPKRYWRTMTEFQNESYFTVQHSPAAVSSPCAPAGISAPEIPPEHGPSAPVSSP</sequence>
<keyword evidence="4" id="KW-1185">Reference proteome</keyword>
<dbReference type="KEGG" id="pfaa:MM59RIKEN_33170"/>
<geneLocation type="plasmid" evidence="3 4">
    <name>pMM59_01</name>
</geneLocation>
<evidence type="ECO:0000313" key="3">
    <source>
        <dbReference type="EMBL" id="BCK85998.1"/>
    </source>
</evidence>
<evidence type="ECO:0000313" key="4">
    <source>
        <dbReference type="Proteomes" id="UP000679848"/>
    </source>
</evidence>
<reference evidence="3" key="1">
    <citation type="submission" date="2020-09" db="EMBL/GenBank/DDBJ databases">
        <title>New species isolated from human feces.</title>
        <authorList>
            <person name="Kitahara M."/>
            <person name="Shigeno Y."/>
            <person name="Shime M."/>
            <person name="Matsumoto Y."/>
            <person name="Nakamura S."/>
            <person name="Motooka D."/>
            <person name="Fukuoka S."/>
            <person name="Nishikawa H."/>
            <person name="Benno Y."/>
        </authorList>
    </citation>
    <scope>NUCLEOTIDE SEQUENCE</scope>
    <source>
        <strain evidence="3">MM59</strain>
        <plasmid evidence="3">pMM59_01</plasmid>
    </source>
</reference>
<evidence type="ECO:0000256" key="1">
    <source>
        <dbReference type="SAM" id="MobiDB-lite"/>
    </source>
</evidence>
<keyword evidence="3" id="KW-0614">Plasmid</keyword>
<accession>A0A830UBH9</accession>
<evidence type="ECO:0000259" key="2">
    <source>
        <dbReference type="Pfam" id="PF13566"/>
    </source>
</evidence>
<dbReference type="RefSeq" id="WP_187030910.1">
    <property type="nucleotide sequence ID" value="NZ_AP023421.1"/>
</dbReference>
<feature type="domain" description="DUF4130" evidence="2">
    <location>
        <begin position="83"/>
        <end position="242"/>
    </location>
</feature>
<feature type="region of interest" description="Disordered" evidence="1">
    <location>
        <begin position="259"/>
        <end position="285"/>
    </location>
</feature>
<dbReference type="Pfam" id="PF13566">
    <property type="entry name" value="DUF4130"/>
    <property type="match status" value="1"/>
</dbReference>
<proteinExistence type="predicted"/>
<dbReference type="Proteomes" id="UP000679848">
    <property type="component" value="Plasmid pMM59_01"/>
</dbReference>
<organism evidence="3 4">
    <name type="scientific">Pusillibacter faecalis</name>
    <dbReference type="NCBI Taxonomy" id="2714358"/>
    <lineage>
        <taxon>Bacteria</taxon>
        <taxon>Bacillati</taxon>
        <taxon>Bacillota</taxon>
        <taxon>Clostridia</taxon>
        <taxon>Eubacteriales</taxon>
        <taxon>Oscillospiraceae</taxon>
        <taxon>Pusillibacter</taxon>
    </lineage>
</organism>
<dbReference type="AlphaFoldDB" id="A0A830UBH9"/>
<dbReference type="NCBIfam" id="TIGR03915">
    <property type="entry name" value="SAM_7_link_chp"/>
    <property type="match status" value="1"/>
</dbReference>
<protein>
    <submittedName>
        <fullName evidence="3">DNA metabolism protein</fullName>
    </submittedName>
</protein>
<name>A0A830UBH9_9FIRM</name>
<gene>
    <name evidence="3" type="ORF">MM59RIKEN_33170</name>
</gene>